<dbReference type="SUPFAM" id="SSF49265">
    <property type="entry name" value="Fibronectin type III"/>
    <property type="match status" value="1"/>
</dbReference>
<dbReference type="PROSITE" id="PS51257">
    <property type="entry name" value="PROKAR_LIPOPROTEIN"/>
    <property type="match status" value="1"/>
</dbReference>
<evidence type="ECO:0000313" key="4">
    <source>
        <dbReference type="EMBL" id="MFD0794707.1"/>
    </source>
</evidence>
<dbReference type="EMBL" id="JBHTHZ010000013">
    <property type="protein sequence ID" value="MFD0794707.1"/>
    <property type="molecule type" value="Genomic_DNA"/>
</dbReference>
<feature type="chain" id="PRO_5047501683" description="NHL repeat-containing protein" evidence="3">
    <location>
        <begin position="26"/>
        <end position="454"/>
    </location>
</feature>
<dbReference type="InterPro" id="IPR011042">
    <property type="entry name" value="6-blade_b-propeller_TolB-like"/>
</dbReference>
<dbReference type="CDD" id="cd14953">
    <property type="entry name" value="NHL_like_1"/>
    <property type="match status" value="1"/>
</dbReference>
<organism evidence="4 5">
    <name type="scientific">Mucilaginibacter litoreus</name>
    <dbReference type="NCBI Taxonomy" id="1048221"/>
    <lineage>
        <taxon>Bacteria</taxon>
        <taxon>Pseudomonadati</taxon>
        <taxon>Bacteroidota</taxon>
        <taxon>Sphingobacteriia</taxon>
        <taxon>Sphingobacteriales</taxon>
        <taxon>Sphingobacteriaceae</taxon>
        <taxon>Mucilaginibacter</taxon>
    </lineage>
</organism>
<dbReference type="PANTHER" id="PTHR13833">
    <property type="match status" value="1"/>
</dbReference>
<feature type="signal peptide" evidence="3">
    <location>
        <begin position="1"/>
        <end position="25"/>
    </location>
</feature>
<dbReference type="Pfam" id="PF01436">
    <property type="entry name" value="NHL"/>
    <property type="match status" value="2"/>
</dbReference>
<dbReference type="RefSeq" id="WP_377116315.1">
    <property type="nucleotide sequence ID" value="NZ_JBHTHZ010000013.1"/>
</dbReference>
<accession>A0ABW3AUH9</accession>
<dbReference type="PROSITE" id="PS51125">
    <property type="entry name" value="NHL"/>
    <property type="match status" value="2"/>
</dbReference>
<evidence type="ECO:0008006" key="6">
    <source>
        <dbReference type="Google" id="ProtNLM"/>
    </source>
</evidence>
<evidence type="ECO:0000313" key="5">
    <source>
        <dbReference type="Proteomes" id="UP001597010"/>
    </source>
</evidence>
<keyword evidence="5" id="KW-1185">Reference proteome</keyword>
<feature type="repeat" description="NHL" evidence="2">
    <location>
        <begin position="425"/>
        <end position="449"/>
    </location>
</feature>
<feature type="repeat" description="NHL" evidence="2">
    <location>
        <begin position="159"/>
        <end position="189"/>
    </location>
</feature>
<dbReference type="InterPro" id="IPR036116">
    <property type="entry name" value="FN3_sf"/>
</dbReference>
<sequence length="454" mass="46890">MKKISTHANLLLLLVIALASSSCFKNNNTKPSSPELLTTDVVVDASSKSIWTGGTITNDAVSFSMYGVCYSTTNSQPTINDSKTKEKVIYNTWNSHIQNLTPNTTYYIRAYATNTAGTGYGNVIQIKTGNDITPTYGTVTTFAGSTAGYAEGTGITAMFNHPSAVATDAAGNVYVADAYNSVIRKITPDGVTSTIAGNGTLGYADGPAVSAQFYVPSGLAIDAAGNIFVVDMGNNIIRKISATGVVSTLAGNGSAGFSNGKGNAASFSSPTGIVLAADGSLYVTDTGNSVVRMVTQDGVVTTVAGSRTVGYINGLGTAASLNKPTGIALDATGNIYVTEPGSNAIRKINKGDYRVTTFTGGLDSLSLALGKPQSINIDGNNNMYIGDSNGRILEIKLAGGNVLSTFAGKSGESGSADGNGTIARFNDPRGIATDVNGNVYIADYNNHRIRKIKE</sequence>
<keyword evidence="3" id="KW-0732">Signal</keyword>
<keyword evidence="1" id="KW-0677">Repeat</keyword>
<name>A0ABW3AUH9_9SPHI</name>
<reference evidence="5" key="1">
    <citation type="journal article" date="2019" name="Int. J. Syst. Evol. Microbiol.">
        <title>The Global Catalogue of Microorganisms (GCM) 10K type strain sequencing project: providing services to taxonomists for standard genome sequencing and annotation.</title>
        <authorList>
            <consortium name="The Broad Institute Genomics Platform"/>
            <consortium name="The Broad Institute Genome Sequencing Center for Infectious Disease"/>
            <person name="Wu L."/>
            <person name="Ma J."/>
        </authorList>
    </citation>
    <scope>NUCLEOTIDE SEQUENCE [LARGE SCALE GENOMIC DNA]</scope>
    <source>
        <strain evidence="5">CCUG 61484</strain>
    </source>
</reference>
<dbReference type="Gene3D" id="2.120.10.30">
    <property type="entry name" value="TolB, C-terminal domain"/>
    <property type="match status" value="3"/>
</dbReference>
<dbReference type="Proteomes" id="UP001597010">
    <property type="component" value="Unassembled WGS sequence"/>
</dbReference>
<proteinExistence type="predicted"/>
<comment type="caution">
    <text evidence="4">The sequence shown here is derived from an EMBL/GenBank/DDBJ whole genome shotgun (WGS) entry which is preliminary data.</text>
</comment>
<gene>
    <name evidence="4" type="ORF">ACFQZX_13855</name>
</gene>
<evidence type="ECO:0000256" key="1">
    <source>
        <dbReference type="ARBA" id="ARBA00022737"/>
    </source>
</evidence>
<protein>
    <recommendedName>
        <fullName evidence="6">NHL repeat-containing protein</fullName>
    </recommendedName>
</protein>
<evidence type="ECO:0000256" key="2">
    <source>
        <dbReference type="PROSITE-ProRule" id="PRU00504"/>
    </source>
</evidence>
<evidence type="ECO:0000256" key="3">
    <source>
        <dbReference type="SAM" id="SignalP"/>
    </source>
</evidence>
<dbReference type="SUPFAM" id="SSF101898">
    <property type="entry name" value="NHL repeat"/>
    <property type="match status" value="1"/>
</dbReference>
<dbReference type="InterPro" id="IPR001258">
    <property type="entry name" value="NHL_repeat"/>
</dbReference>
<dbReference type="PANTHER" id="PTHR13833:SF71">
    <property type="entry name" value="NHL DOMAIN-CONTAINING PROTEIN"/>
    <property type="match status" value="1"/>
</dbReference>